<reference evidence="2" key="2">
    <citation type="journal article" date="2022" name="Proc. Natl. Acad. Sci. U.S.A.">
        <title>Diploid-dominant life cycles characterize the early evolution of Fungi.</title>
        <authorList>
            <person name="Amses K.R."/>
            <person name="Simmons D.R."/>
            <person name="Longcore J.E."/>
            <person name="Mondo S.J."/>
            <person name="Seto K."/>
            <person name="Jeronimo G.H."/>
            <person name="Bonds A.E."/>
            <person name="Quandt C.A."/>
            <person name="Davis W.J."/>
            <person name="Chang Y."/>
            <person name="Federici B.A."/>
            <person name="Kuo A."/>
            <person name="LaButti K."/>
            <person name="Pangilinan J."/>
            <person name="Andreopoulos W."/>
            <person name="Tritt A."/>
            <person name="Riley R."/>
            <person name="Hundley H."/>
            <person name="Johnson J."/>
            <person name="Lipzen A."/>
            <person name="Barry K."/>
            <person name="Lang B.F."/>
            <person name="Cuomo C.A."/>
            <person name="Buchler N.E."/>
            <person name="Grigoriev I.V."/>
            <person name="Spatafora J.W."/>
            <person name="Stajich J.E."/>
            <person name="James T.Y."/>
        </authorList>
    </citation>
    <scope>NUCLEOTIDE SEQUENCE</scope>
    <source>
        <strain evidence="2">AG</strain>
    </source>
</reference>
<evidence type="ECO:0000256" key="1">
    <source>
        <dbReference type="SAM" id="MobiDB-lite"/>
    </source>
</evidence>
<feature type="compositionally biased region" description="Polar residues" evidence="1">
    <location>
        <begin position="7"/>
        <end position="17"/>
    </location>
</feature>
<proteinExistence type="predicted"/>
<dbReference type="RefSeq" id="XP_051448728.1">
    <property type="nucleotide sequence ID" value="XM_051585912.1"/>
</dbReference>
<organism evidence="2 3">
    <name type="scientific">Umbelopsis ramanniana AG</name>
    <dbReference type="NCBI Taxonomy" id="1314678"/>
    <lineage>
        <taxon>Eukaryota</taxon>
        <taxon>Fungi</taxon>
        <taxon>Fungi incertae sedis</taxon>
        <taxon>Mucoromycota</taxon>
        <taxon>Mucoromycotina</taxon>
        <taxon>Umbelopsidomycetes</taxon>
        <taxon>Umbelopsidales</taxon>
        <taxon>Umbelopsidaceae</taxon>
        <taxon>Umbelopsis</taxon>
    </lineage>
</organism>
<feature type="region of interest" description="Disordered" evidence="1">
    <location>
        <begin position="1"/>
        <end position="103"/>
    </location>
</feature>
<accession>A0AAD5HI60</accession>
<dbReference type="AlphaFoldDB" id="A0AAD5HI60"/>
<evidence type="ECO:0000313" key="3">
    <source>
        <dbReference type="Proteomes" id="UP001206595"/>
    </source>
</evidence>
<comment type="caution">
    <text evidence="2">The sequence shown here is derived from an EMBL/GenBank/DDBJ whole genome shotgun (WGS) entry which is preliminary data.</text>
</comment>
<protein>
    <submittedName>
        <fullName evidence="2">Uncharacterized protein</fullName>
    </submittedName>
</protein>
<feature type="compositionally biased region" description="Basic residues" evidence="1">
    <location>
        <begin position="52"/>
        <end position="70"/>
    </location>
</feature>
<feature type="compositionally biased region" description="Basic residues" evidence="1">
    <location>
        <begin position="93"/>
        <end position="103"/>
    </location>
</feature>
<name>A0AAD5HI60_UMBRA</name>
<sequence>MGKTQPVDKSNVSQHASSAPAEMDGKSRINEQLSLLQARGKVKPASANSTLKKVKKAPMKRAQKVKKMKKMDRARIISEKEEQRVTKQEQKSEKKKIRKVIWE</sequence>
<reference evidence="2" key="1">
    <citation type="submission" date="2021-06" db="EMBL/GenBank/DDBJ databases">
        <authorList>
            <consortium name="DOE Joint Genome Institute"/>
            <person name="Mondo S.J."/>
            <person name="Amses K.R."/>
            <person name="Simmons D.R."/>
            <person name="Longcore J.E."/>
            <person name="Seto K."/>
            <person name="Alves G.H."/>
            <person name="Bonds A.E."/>
            <person name="Quandt C.A."/>
            <person name="Davis W.J."/>
            <person name="Chang Y."/>
            <person name="Letcher P.M."/>
            <person name="Powell M.J."/>
            <person name="Kuo A."/>
            <person name="Labutti K."/>
            <person name="Pangilinan J."/>
            <person name="Andreopoulos W."/>
            <person name="Tritt A."/>
            <person name="Riley R."/>
            <person name="Hundley H."/>
            <person name="Johnson J."/>
            <person name="Lipzen A."/>
            <person name="Barry K."/>
            <person name="Berbee M.L."/>
            <person name="Buchler N.E."/>
            <person name="Grigoriev I.V."/>
            <person name="Spatafora J.W."/>
            <person name="Stajich J.E."/>
            <person name="James T.Y."/>
        </authorList>
    </citation>
    <scope>NUCLEOTIDE SEQUENCE</scope>
    <source>
        <strain evidence="2">AG</strain>
    </source>
</reference>
<dbReference type="EMBL" id="MU620895">
    <property type="protein sequence ID" value="KAI8583724.1"/>
    <property type="molecule type" value="Genomic_DNA"/>
</dbReference>
<dbReference type="GeneID" id="75911260"/>
<feature type="compositionally biased region" description="Basic and acidic residues" evidence="1">
    <location>
        <begin position="71"/>
        <end position="92"/>
    </location>
</feature>
<dbReference type="Proteomes" id="UP001206595">
    <property type="component" value="Unassembled WGS sequence"/>
</dbReference>
<evidence type="ECO:0000313" key="2">
    <source>
        <dbReference type="EMBL" id="KAI8583724.1"/>
    </source>
</evidence>
<keyword evidence="3" id="KW-1185">Reference proteome</keyword>
<gene>
    <name evidence="2" type="ORF">K450DRAFT_222475</name>
</gene>